<dbReference type="CDD" id="cd03809">
    <property type="entry name" value="GT4_MtfB-like"/>
    <property type="match status" value="1"/>
</dbReference>
<keyword evidence="3" id="KW-1185">Reference proteome</keyword>
<dbReference type="Proteomes" id="UP000252669">
    <property type="component" value="Unassembled WGS sequence"/>
</dbReference>
<dbReference type="OrthoDB" id="9767517at2"/>
<evidence type="ECO:0000259" key="1">
    <source>
        <dbReference type="Pfam" id="PF00534"/>
    </source>
</evidence>
<evidence type="ECO:0000313" key="3">
    <source>
        <dbReference type="Proteomes" id="UP000252669"/>
    </source>
</evidence>
<reference evidence="2 3" key="1">
    <citation type="submission" date="2017-10" db="EMBL/GenBank/DDBJ databases">
        <title>Genomics of the genus Arcobacter.</title>
        <authorList>
            <person name="Perez-Cataluna A."/>
            <person name="Figueras M.J."/>
        </authorList>
    </citation>
    <scope>NUCLEOTIDE SEQUENCE [LARGE SCALE GENOMIC DNA]</scope>
    <source>
        <strain evidence="2 3">CECT 9230</strain>
    </source>
</reference>
<dbReference type="GO" id="GO:0016757">
    <property type="term" value="F:glycosyltransferase activity"/>
    <property type="evidence" value="ECO:0007669"/>
    <property type="project" value="UniProtKB-KW"/>
</dbReference>
<dbReference type="RefSeq" id="WP_113892243.1">
    <property type="nucleotide sequence ID" value="NZ_JANJGA010000002.1"/>
</dbReference>
<keyword evidence="2" id="KW-0808">Transferase</keyword>
<comment type="caution">
    <text evidence="2">The sequence shown here is derived from an EMBL/GenBank/DDBJ whole genome shotgun (WGS) entry which is preliminary data.</text>
</comment>
<organism evidence="2 3">
    <name type="scientific">Aliarcobacter vitoriensis</name>
    <dbReference type="NCBI Taxonomy" id="2011099"/>
    <lineage>
        <taxon>Bacteria</taxon>
        <taxon>Pseudomonadati</taxon>
        <taxon>Campylobacterota</taxon>
        <taxon>Epsilonproteobacteria</taxon>
        <taxon>Campylobacterales</taxon>
        <taxon>Arcobacteraceae</taxon>
        <taxon>Aliarcobacter</taxon>
    </lineage>
</organism>
<keyword evidence="2" id="KW-0328">Glycosyltransferase</keyword>
<dbReference type="SUPFAM" id="SSF53756">
    <property type="entry name" value="UDP-Glycosyltransferase/glycogen phosphorylase"/>
    <property type="match status" value="1"/>
</dbReference>
<dbReference type="PANTHER" id="PTHR46401">
    <property type="entry name" value="GLYCOSYLTRANSFERASE WBBK-RELATED"/>
    <property type="match status" value="1"/>
</dbReference>
<sequence length="480" mass="56239">MDNKKLNIGIFVNSAQRVGGGFQYELRICQLLQEMKNKYNFIFFTLNNSVIDDFNKNNVNVKLLSEKSLEYVLIHNYKIDLAYFLYPAHFSFINLHYILTIWDLCHRDFNEFPEVRNNYEFDKRELFYSGVGVKKAIAIISDSKYGKKNITKRYSVDKNRVHVLKFLPRVDTKYVYIDINKKYNLDKPYIYYPAQFWSHKNHIYILKALTILKEKFNIEIFALFSGADYGNLSYILEQAKNMNIDKQIKYLGFVEDNEIPNLYKQSLALVMPTYFGPTNIPPLEAFNYRIPVCYSDLKGLRKQVKNAAFLLDLKNPNSLVKSLLNILNNPNKVENKIKAGQKILQKWTSNDFKNRLEKIFDDFKIIRQCWDSIEIPKSKTFNDIPKDFISLINNIVEFLNSNNKYIIYGNGTIGKTIQVLIPDKIVGFVDMSDQKNHPKNLVNMQYDKIIISVLGREEAIIKYLTEDLGIKKDKIITLDI</sequence>
<dbReference type="Gene3D" id="3.40.50.2000">
    <property type="entry name" value="Glycogen Phosphorylase B"/>
    <property type="match status" value="2"/>
</dbReference>
<evidence type="ECO:0000313" key="2">
    <source>
        <dbReference type="EMBL" id="RBQ30119.1"/>
    </source>
</evidence>
<name>A0A366MXD2_9BACT</name>
<gene>
    <name evidence="2" type="ORF">CRU91_00300</name>
</gene>
<dbReference type="PANTHER" id="PTHR46401:SF8">
    <property type="entry name" value="BLL6006 PROTEIN"/>
    <property type="match status" value="1"/>
</dbReference>
<accession>A0A366MXD2</accession>
<dbReference type="EMBL" id="PDKB01000001">
    <property type="protein sequence ID" value="RBQ30119.1"/>
    <property type="molecule type" value="Genomic_DNA"/>
</dbReference>
<dbReference type="AlphaFoldDB" id="A0A366MXD2"/>
<feature type="domain" description="Glycosyl transferase family 1" evidence="1">
    <location>
        <begin position="184"/>
        <end position="342"/>
    </location>
</feature>
<dbReference type="InterPro" id="IPR001296">
    <property type="entry name" value="Glyco_trans_1"/>
</dbReference>
<protein>
    <submittedName>
        <fullName evidence="2">Mannosyltransferase</fullName>
    </submittedName>
</protein>
<dbReference type="Pfam" id="PF00534">
    <property type="entry name" value="Glycos_transf_1"/>
    <property type="match status" value="1"/>
</dbReference>
<proteinExistence type="predicted"/>